<gene>
    <name evidence="10" type="ORF">HGRIS_002623</name>
</gene>
<comment type="caution">
    <text evidence="10">The sequence shown here is derived from an EMBL/GenBank/DDBJ whole genome shotgun (WGS) entry which is preliminary data.</text>
</comment>
<feature type="domain" description="PPIase FKBP-type" evidence="9">
    <location>
        <begin position="279"/>
        <end position="365"/>
    </location>
</feature>
<evidence type="ECO:0000256" key="7">
    <source>
        <dbReference type="SAM" id="MobiDB-lite"/>
    </source>
</evidence>
<keyword evidence="4 5" id="KW-0413">Isomerase</keyword>
<evidence type="ECO:0000256" key="4">
    <source>
        <dbReference type="ARBA" id="ARBA00023235"/>
    </source>
</evidence>
<feature type="chain" id="PRO_5046655938" description="FK506-binding protein" evidence="8">
    <location>
        <begin position="17"/>
        <end position="365"/>
    </location>
</feature>
<dbReference type="PROSITE" id="PS50059">
    <property type="entry name" value="FKBP_PPIASE"/>
    <property type="match status" value="1"/>
</dbReference>
<dbReference type="EMBL" id="JASNQZ010000006">
    <property type="protein sequence ID" value="KAL0956477.1"/>
    <property type="molecule type" value="Genomic_DNA"/>
</dbReference>
<keyword evidence="11" id="KW-1185">Reference proteome</keyword>
<name>A0ABR3JM95_9AGAR</name>
<comment type="catalytic activity">
    <reaction evidence="1 5 6">
        <text>[protein]-peptidylproline (omega=180) = [protein]-peptidylproline (omega=0)</text>
        <dbReference type="Rhea" id="RHEA:16237"/>
        <dbReference type="Rhea" id="RHEA-COMP:10747"/>
        <dbReference type="Rhea" id="RHEA-COMP:10748"/>
        <dbReference type="ChEBI" id="CHEBI:83833"/>
        <dbReference type="ChEBI" id="CHEBI:83834"/>
        <dbReference type="EC" id="5.2.1.8"/>
    </reaction>
</comment>
<keyword evidence="8" id="KW-0732">Signal</keyword>
<evidence type="ECO:0000256" key="6">
    <source>
        <dbReference type="PROSITE-ProRule" id="PRU00277"/>
    </source>
</evidence>
<evidence type="ECO:0000259" key="9">
    <source>
        <dbReference type="PROSITE" id="PS50059"/>
    </source>
</evidence>
<dbReference type="Pfam" id="PF00254">
    <property type="entry name" value="FKBP_C"/>
    <property type="match status" value="1"/>
</dbReference>
<comment type="similarity">
    <text evidence="2">Belongs to the FKBP-type PPIase family. FKBP3/4 subfamily.</text>
</comment>
<dbReference type="EC" id="5.2.1.8" evidence="5"/>
<accession>A0ABR3JM95</accession>
<dbReference type="InterPro" id="IPR023566">
    <property type="entry name" value="PPIase_Fpr3/Fpr4-like"/>
</dbReference>
<sequence length="365" mass="39299">MAVALGLWSCVINAGGDPTLVEPAADIKITNIALGHELADPKGRTTVKLVYQPITADLSEDEDEDEDEEKEKPVDLATTVICSLTPDVNESRVVDIILQEENEYLFEVVGKNTVYLTGYYIDQRSADEPPYDDDSEFGSDISEDAYRLEDVSSDVEIDADGVESDASRFEEVDESASAAKKDNTKKRARDSDAMDVTDAPGSKADKKNKKLKAENGAAVSANAESVDEKKSKKDKKKDKKTDGAASETSSPAKAETKVLKGGLKVKDVKQGSGPEAKSGNTVEMRYVGKLQNGKVFDSNTKGKPFKFRLGAGEVIKGWDQGIVGMKVGGERLLTVPSEMAYGKKASGGIPANSTLIFECKLLKIV</sequence>
<feature type="compositionally biased region" description="Acidic residues" evidence="7">
    <location>
        <begin position="129"/>
        <end position="143"/>
    </location>
</feature>
<feature type="signal peptide" evidence="8">
    <location>
        <begin position="1"/>
        <end position="16"/>
    </location>
</feature>
<organism evidence="10 11">
    <name type="scientific">Hohenbuehelia grisea</name>
    <dbReference type="NCBI Taxonomy" id="104357"/>
    <lineage>
        <taxon>Eukaryota</taxon>
        <taxon>Fungi</taxon>
        <taxon>Dikarya</taxon>
        <taxon>Basidiomycota</taxon>
        <taxon>Agaricomycotina</taxon>
        <taxon>Agaricomycetes</taxon>
        <taxon>Agaricomycetidae</taxon>
        <taxon>Agaricales</taxon>
        <taxon>Pleurotineae</taxon>
        <taxon>Pleurotaceae</taxon>
        <taxon>Hohenbuehelia</taxon>
    </lineage>
</organism>
<dbReference type="Pfam" id="PF17800">
    <property type="entry name" value="NPL"/>
    <property type="match status" value="1"/>
</dbReference>
<dbReference type="PANTHER" id="PTHR43811:SF19">
    <property type="entry name" value="39 KDA FK506-BINDING NUCLEAR PROTEIN"/>
    <property type="match status" value="1"/>
</dbReference>
<dbReference type="PANTHER" id="PTHR43811">
    <property type="entry name" value="FKBP-TYPE PEPTIDYL-PROLYL CIS-TRANS ISOMERASE FKPA"/>
    <property type="match status" value="1"/>
</dbReference>
<dbReference type="Proteomes" id="UP001556367">
    <property type="component" value="Unassembled WGS sequence"/>
</dbReference>
<evidence type="ECO:0000256" key="5">
    <source>
        <dbReference type="PIRNR" id="PIRNR001473"/>
    </source>
</evidence>
<reference evidence="11" key="1">
    <citation type="submission" date="2024-06" db="EMBL/GenBank/DDBJ databases">
        <title>Multi-omics analyses provide insights into the biosynthesis of the anticancer antibiotic pleurotin in Hohenbuehelia grisea.</title>
        <authorList>
            <person name="Weaver J.A."/>
            <person name="Alberti F."/>
        </authorList>
    </citation>
    <scope>NUCLEOTIDE SEQUENCE [LARGE SCALE GENOMIC DNA]</scope>
    <source>
        <strain evidence="11">T-177</strain>
    </source>
</reference>
<dbReference type="Gene3D" id="3.10.50.40">
    <property type="match status" value="1"/>
</dbReference>
<dbReference type="InterPro" id="IPR041232">
    <property type="entry name" value="NPL"/>
</dbReference>
<evidence type="ECO:0000256" key="2">
    <source>
        <dbReference type="ARBA" id="ARBA00007838"/>
    </source>
</evidence>
<dbReference type="SUPFAM" id="SSF54534">
    <property type="entry name" value="FKBP-like"/>
    <property type="match status" value="1"/>
</dbReference>
<evidence type="ECO:0000256" key="1">
    <source>
        <dbReference type="ARBA" id="ARBA00000971"/>
    </source>
</evidence>
<evidence type="ECO:0000313" key="11">
    <source>
        <dbReference type="Proteomes" id="UP001556367"/>
    </source>
</evidence>
<protein>
    <recommendedName>
        <fullName evidence="5">FK506-binding protein</fullName>
        <ecNumber evidence="5">5.2.1.8</ecNumber>
    </recommendedName>
</protein>
<dbReference type="PIRSF" id="PIRSF001473">
    <property type="entry name" value="FK506-bp_FPR3"/>
    <property type="match status" value="1"/>
</dbReference>
<dbReference type="InterPro" id="IPR046357">
    <property type="entry name" value="PPIase_dom_sf"/>
</dbReference>
<dbReference type="Gene3D" id="2.60.120.340">
    <property type="entry name" value="Nucleoplasmin core domain"/>
    <property type="match status" value="1"/>
</dbReference>
<evidence type="ECO:0000256" key="3">
    <source>
        <dbReference type="ARBA" id="ARBA00023110"/>
    </source>
</evidence>
<keyword evidence="3 5" id="KW-0697">Rotamase</keyword>
<proteinExistence type="inferred from homology"/>
<evidence type="ECO:0000313" key="10">
    <source>
        <dbReference type="EMBL" id="KAL0956477.1"/>
    </source>
</evidence>
<feature type="region of interest" description="Disordered" evidence="7">
    <location>
        <begin position="124"/>
        <end position="261"/>
    </location>
</feature>
<evidence type="ECO:0000256" key="8">
    <source>
        <dbReference type="SAM" id="SignalP"/>
    </source>
</evidence>
<dbReference type="InterPro" id="IPR001179">
    <property type="entry name" value="PPIase_FKBP_dom"/>
</dbReference>
<feature type="compositionally biased region" description="Acidic residues" evidence="7">
    <location>
        <begin position="151"/>
        <end position="163"/>
    </location>
</feature>